<evidence type="ECO:0000256" key="6">
    <source>
        <dbReference type="HAMAP-Rule" id="MF_00900"/>
    </source>
</evidence>
<dbReference type="InterPro" id="IPR042108">
    <property type="entry name" value="GTPase_HflX_N_sf"/>
</dbReference>
<keyword evidence="3 6" id="KW-0547">Nucleotide-binding</keyword>
<dbReference type="Gene3D" id="3.40.50.11060">
    <property type="entry name" value="GTPase HflX, N-terminal domain"/>
    <property type="match status" value="1"/>
</dbReference>
<feature type="binding site" evidence="7">
    <location>
        <begin position="340"/>
        <end position="342"/>
    </location>
    <ligand>
        <name>GTP</name>
        <dbReference type="ChEBI" id="CHEBI:37565"/>
    </ligand>
</feature>
<dbReference type="GO" id="GO:0005737">
    <property type="term" value="C:cytoplasm"/>
    <property type="evidence" value="ECO:0007669"/>
    <property type="project" value="UniProtKB-SubCell"/>
</dbReference>
<proteinExistence type="inferred from homology"/>
<feature type="binding site" evidence="7">
    <location>
        <begin position="207"/>
        <end position="214"/>
    </location>
    <ligand>
        <name>GTP</name>
        <dbReference type="ChEBI" id="CHEBI:37565"/>
    </ligand>
</feature>
<dbReference type="InterPro" id="IPR030394">
    <property type="entry name" value="G_HFLX_dom"/>
</dbReference>
<dbReference type="GO" id="GO:0046872">
    <property type="term" value="F:metal ion binding"/>
    <property type="evidence" value="ECO:0007669"/>
    <property type="project" value="UniProtKB-KW"/>
</dbReference>
<dbReference type="InterPro" id="IPR006073">
    <property type="entry name" value="GTP-bd"/>
</dbReference>
<dbReference type="Gene3D" id="3.40.50.300">
    <property type="entry name" value="P-loop containing nucleotide triphosphate hydrolases"/>
    <property type="match status" value="1"/>
</dbReference>
<dbReference type="HOGENOM" id="CLU_019597_2_2_9"/>
<comment type="subcellular location">
    <subcellularLocation>
        <location evidence="6">Cytoplasm</location>
    </subcellularLocation>
    <text evidence="6">May associate with membranes.</text>
</comment>
<dbReference type="NCBIfam" id="TIGR00231">
    <property type="entry name" value="small_GTP"/>
    <property type="match status" value="1"/>
</dbReference>
<dbReference type="Pfam" id="PF13167">
    <property type="entry name" value="GTP-bdg_N"/>
    <property type="match status" value="1"/>
</dbReference>
<dbReference type="STRING" id="100884.GCA_000269565_01543"/>
<dbReference type="PROSITE" id="PS51705">
    <property type="entry name" value="G_HFLX"/>
    <property type="match status" value="1"/>
</dbReference>
<dbReference type="NCBIfam" id="TIGR03156">
    <property type="entry name" value="GTP_HflX"/>
    <property type="match status" value="1"/>
</dbReference>
<dbReference type="FunFam" id="3.40.50.11060:FF:000001">
    <property type="entry name" value="GTPase HflX"/>
    <property type="match status" value="1"/>
</dbReference>
<dbReference type="Proteomes" id="UP000003157">
    <property type="component" value="Unassembled WGS sequence"/>
</dbReference>
<comment type="similarity">
    <text evidence="6">Belongs to the TRAFAC class OBG-HflX-like GTPase superfamily. HflX GTPase family.</text>
</comment>
<dbReference type="GO" id="GO:0003924">
    <property type="term" value="F:GTPase activity"/>
    <property type="evidence" value="ECO:0007669"/>
    <property type="project" value="UniProtKB-UniRule"/>
</dbReference>
<evidence type="ECO:0000256" key="5">
    <source>
        <dbReference type="ARBA" id="ARBA00023134"/>
    </source>
</evidence>
<evidence type="ECO:0000256" key="2">
    <source>
        <dbReference type="ARBA" id="ARBA00022723"/>
    </source>
</evidence>
<evidence type="ECO:0000313" key="10">
    <source>
        <dbReference type="EMBL" id="EFW06620.1"/>
    </source>
</evidence>
<dbReference type="HAMAP" id="MF_00900">
    <property type="entry name" value="GTPase_HflX"/>
    <property type="match status" value="1"/>
</dbReference>
<dbReference type="Pfam" id="PF01926">
    <property type="entry name" value="MMR_HSR1"/>
    <property type="match status" value="1"/>
</dbReference>
<evidence type="ECO:0000256" key="1">
    <source>
        <dbReference type="ARBA" id="ARBA00022490"/>
    </source>
</evidence>
<evidence type="ECO:0000256" key="8">
    <source>
        <dbReference type="PIRSR" id="PIRSR006809-2"/>
    </source>
</evidence>
<evidence type="ECO:0000313" key="11">
    <source>
        <dbReference type="Proteomes" id="UP000003157"/>
    </source>
</evidence>
<dbReference type="Pfam" id="PF16360">
    <property type="entry name" value="GTP-bdg_M"/>
    <property type="match status" value="1"/>
</dbReference>
<evidence type="ECO:0000256" key="3">
    <source>
        <dbReference type="ARBA" id="ARBA00022741"/>
    </source>
</evidence>
<keyword evidence="2 8" id="KW-0479">Metal-binding</keyword>
<dbReference type="InterPro" id="IPR005225">
    <property type="entry name" value="Small_GTP-bd"/>
</dbReference>
<dbReference type="eggNOG" id="COG2262">
    <property type="taxonomic scope" value="Bacteria"/>
</dbReference>
<dbReference type="InterPro" id="IPR027417">
    <property type="entry name" value="P-loop_NTPase"/>
</dbReference>
<sequence>MTPYNRERGENVKAILVGVEYDHMYYDLHISMEELKELARACQIEVKDVMIQRLSQISPKYYIGKGKVQELKDMLTDDDMVIFNEELSPMQIKNLTDELDVEVSDRSDLILRIFESRAQTKEAKLQVEIARNQYLLPRLAGMKEELYSQQGGSGFRGSGEKQIELDRRVIHRQLVQARRELQSIVKQRQTQRQLRKRNQQKVVCLVGYTNSGKSSLLNYFTDKKVFQEDMLFASLQTASRKVTLKGHKEIIMSDTVGFINQLPHHLVQAFRSTLEEVKEADLLLHVVDSSSAYSDIQIETTQQVLEALGVKDTPVIYVYNKVDKDRYAFLQPHQPYVFVSVKEQINLDKLEELMIETLFKDYELIELYIPYDHGEIFQQIQQTYEFIKEEYLETGIYISFFIDMKQKHKYQQYIYHPLN</sequence>
<dbReference type="PANTHER" id="PTHR10229:SF4">
    <property type="entry name" value="GTPASE HFLX"/>
    <property type="match status" value="1"/>
</dbReference>
<feature type="binding site" evidence="7">
    <location>
        <begin position="254"/>
        <end position="257"/>
    </location>
    <ligand>
        <name>GTP</name>
        <dbReference type="ChEBI" id="CHEBI:37565"/>
    </ligand>
</feature>
<dbReference type="InterPro" id="IPR032305">
    <property type="entry name" value="GTP-bd_M"/>
</dbReference>
<dbReference type="InterPro" id="IPR025121">
    <property type="entry name" value="GTPase_HflX_N"/>
</dbReference>
<feature type="domain" description="Hflx-type G" evidence="9">
    <location>
        <begin position="201"/>
        <end position="362"/>
    </location>
</feature>
<comment type="cofactor">
    <cofactor evidence="8">
        <name>Mg(2+)</name>
        <dbReference type="ChEBI" id="CHEBI:18420"/>
    </cofactor>
</comment>
<dbReference type="PIRSF" id="PIRSF006809">
    <property type="entry name" value="GTP-binding_hflX_prd"/>
    <property type="match status" value="1"/>
</dbReference>
<keyword evidence="11" id="KW-1185">Reference proteome</keyword>
<reference evidence="10 11" key="1">
    <citation type="submission" date="2010-12" db="EMBL/GenBank/DDBJ databases">
        <title>The Genome Sequence of Coprobacillus sp. strain 29_1.</title>
        <authorList>
            <consortium name="The Broad Institute Genome Sequencing Platform"/>
            <person name="Earl A."/>
            <person name="Ward D."/>
            <person name="Feldgarden M."/>
            <person name="Gevers D."/>
            <person name="Daigneault M."/>
            <person name="Sibley C.D."/>
            <person name="White A."/>
            <person name="Strauss J."/>
            <person name="Allen-Vercoe E."/>
            <person name="Young S.K."/>
            <person name="Zeng Q."/>
            <person name="Gargeya S."/>
            <person name="Fitzgerald M."/>
            <person name="Haas B."/>
            <person name="Abouelleil A."/>
            <person name="Alvarado L."/>
            <person name="Arachchi H.M."/>
            <person name="Berlin A."/>
            <person name="Brown A."/>
            <person name="Chapman S.B."/>
            <person name="Chen Z."/>
            <person name="Dunbar C."/>
            <person name="Freedman E."/>
            <person name="Gearin G."/>
            <person name="Gellesch M."/>
            <person name="Goldberg J."/>
            <person name="Griggs A."/>
            <person name="Gujja S."/>
            <person name="Heilman E."/>
            <person name="Heiman D."/>
            <person name="Howarth C."/>
            <person name="Larson L."/>
            <person name="Lui A."/>
            <person name="MacDonald P.J.P."/>
            <person name="Mehta T."/>
            <person name="Montmayeur A."/>
            <person name="Murphy C."/>
            <person name="Neiman D."/>
            <person name="Pearson M."/>
            <person name="Priest M."/>
            <person name="Roberts A."/>
            <person name="Saif S."/>
            <person name="Shea T."/>
            <person name="Shenoy N."/>
            <person name="Sisk P."/>
            <person name="Stolte C."/>
            <person name="Sykes S."/>
            <person name="White J."/>
            <person name="Yandava C."/>
            <person name="Nusbaum C."/>
            <person name="Birren B."/>
        </authorList>
    </citation>
    <scope>NUCLEOTIDE SEQUENCE [LARGE SCALE GENOMIC DNA]</scope>
    <source>
        <strain evidence="10 11">29_1</strain>
    </source>
</reference>
<feature type="binding site" evidence="8">
    <location>
        <position position="214"/>
    </location>
    <ligand>
        <name>Mg(2+)</name>
        <dbReference type="ChEBI" id="CHEBI:18420"/>
    </ligand>
</feature>
<evidence type="ECO:0000259" key="9">
    <source>
        <dbReference type="PROSITE" id="PS51705"/>
    </source>
</evidence>
<evidence type="ECO:0000256" key="4">
    <source>
        <dbReference type="ARBA" id="ARBA00022842"/>
    </source>
</evidence>
<evidence type="ECO:0000256" key="7">
    <source>
        <dbReference type="PIRSR" id="PIRSR006809-1"/>
    </source>
</evidence>
<dbReference type="SUPFAM" id="SSF52540">
    <property type="entry name" value="P-loop containing nucleoside triphosphate hydrolases"/>
    <property type="match status" value="1"/>
</dbReference>
<dbReference type="AlphaFoldDB" id="E7G5W9"/>
<dbReference type="Gene3D" id="6.10.250.2860">
    <property type="match status" value="1"/>
</dbReference>
<keyword evidence="1 6" id="KW-0963">Cytoplasm</keyword>
<accession>E7G5W9</accession>
<comment type="subunit">
    <text evidence="6">Monomer. Associates with the 50S ribosomal subunit.</text>
</comment>
<keyword evidence="5 6" id="KW-0342">GTP-binding</keyword>
<dbReference type="InterPro" id="IPR016496">
    <property type="entry name" value="GTPase_HflX"/>
</dbReference>
<name>E7G5W9_9FIRM</name>
<gene>
    <name evidence="6" type="primary">hflX</name>
    <name evidence="10" type="ORF">HMPREF9488_00157</name>
</gene>
<comment type="caution">
    <text evidence="10">The sequence shown here is derived from an EMBL/GenBank/DDBJ whole genome shotgun (WGS) entry which is preliminary data.</text>
</comment>
<dbReference type="PANTHER" id="PTHR10229">
    <property type="entry name" value="GTP-BINDING PROTEIN HFLX"/>
    <property type="match status" value="1"/>
</dbReference>
<dbReference type="PRINTS" id="PR00326">
    <property type="entry name" value="GTP1OBG"/>
</dbReference>
<keyword evidence="4 8" id="KW-0460">Magnesium</keyword>
<dbReference type="EMBL" id="ADKX01000001">
    <property type="protein sequence ID" value="EFW06620.1"/>
    <property type="molecule type" value="Genomic_DNA"/>
</dbReference>
<comment type="function">
    <text evidence="6">GTPase that associates with the 50S ribosomal subunit and may have a role during protein synthesis or ribosome biogenesis.</text>
</comment>
<dbReference type="GO" id="GO:0043022">
    <property type="term" value="F:ribosome binding"/>
    <property type="evidence" value="ECO:0007669"/>
    <property type="project" value="TreeGrafter"/>
</dbReference>
<protein>
    <recommendedName>
        <fullName evidence="6">GTPase HflX</fullName>
    </recommendedName>
    <alternativeName>
        <fullName evidence="6">GTP-binding protein HflX</fullName>
    </alternativeName>
</protein>
<dbReference type="GO" id="GO:0005525">
    <property type="term" value="F:GTP binding"/>
    <property type="evidence" value="ECO:0007669"/>
    <property type="project" value="UniProtKB-UniRule"/>
</dbReference>
<organism evidence="10 11">
    <name type="scientific">Coprobacillus cateniformis</name>
    <dbReference type="NCBI Taxonomy" id="100884"/>
    <lineage>
        <taxon>Bacteria</taxon>
        <taxon>Bacillati</taxon>
        <taxon>Bacillota</taxon>
        <taxon>Erysipelotrichia</taxon>
        <taxon>Erysipelotrichales</taxon>
        <taxon>Coprobacillaceae</taxon>
        <taxon>Coprobacillus</taxon>
    </lineage>
</organism>
<feature type="binding site" evidence="7">
    <location>
        <begin position="320"/>
        <end position="323"/>
    </location>
    <ligand>
        <name>GTP</name>
        <dbReference type="ChEBI" id="CHEBI:37565"/>
    </ligand>
</feature>
<dbReference type="CDD" id="cd01878">
    <property type="entry name" value="HflX"/>
    <property type="match status" value="1"/>
</dbReference>